<gene>
    <name evidence="2" type="ORF">JG687_00010232</name>
</gene>
<reference evidence="2" key="1">
    <citation type="submission" date="2021-01" db="EMBL/GenBank/DDBJ databases">
        <title>Phytophthora aleatoria, a newly-described species from Pinus radiata is distinct from Phytophthora cactorum isolates based on comparative genomics.</title>
        <authorList>
            <person name="Mcdougal R."/>
            <person name="Panda P."/>
            <person name="Williams N."/>
            <person name="Studholme D.J."/>
        </authorList>
    </citation>
    <scope>NUCLEOTIDE SEQUENCE</scope>
    <source>
        <strain evidence="2">NZFS 3830</strain>
    </source>
</reference>
<keyword evidence="1" id="KW-0812">Transmembrane</keyword>
<keyword evidence="1" id="KW-0472">Membrane</keyword>
<sequence>MRYDGADEELENFARELSPYAYRLVEEQYLVSKDRKTHYKMEDLHTSMYVLTNGDAKTFNHVDTSVRSDIQAYTSLISNFFLLIMFCCIFSDIGVRACS</sequence>
<dbReference type="Proteomes" id="UP000688947">
    <property type="component" value="Unassembled WGS sequence"/>
</dbReference>
<name>A0A8T1U936_9STRA</name>
<proteinExistence type="predicted"/>
<evidence type="ECO:0000313" key="3">
    <source>
        <dbReference type="Proteomes" id="UP000688947"/>
    </source>
</evidence>
<organism evidence="2 3">
    <name type="scientific">Phytophthora cactorum</name>
    <dbReference type="NCBI Taxonomy" id="29920"/>
    <lineage>
        <taxon>Eukaryota</taxon>
        <taxon>Sar</taxon>
        <taxon>Stramenopiles</taxon>
        <taxon>Oomycota</taxon>
        <taxon>Peronosporomycetes</taxon>
        <taxon>Peronosporales</taxon>
        <taxon>Peronosporaceae</taxon>
        <taxon>Phytophthora</taxon>
    </lineage>
</organism>
<feature type="transmembrane region" description="Helical" evidence="1">
    <location>
        <begin position="76"/>
        <end position="95"/>
    </location>
</feature>
<evidence type="ECO:0000313" key="2">
    <source>
        <dbReference type="EMBL" id="KAG6957015.1"/>
    </source>
</evidence>
<protein>
    <submittedName>
        <fullName evidence="2">Uncharacterized protein</fullName>
    </submittedName>
</protein>
<accession>A0A8T1U936</accession>
<keyword evidence="1" id="KW-1133">Transmembrane helix</keyword>
<dbReference type="OrthoDB" id="125583at2759"/>
<dbReference type="AlphaFoldDB" id="A0A8T1U936"/>
<dbReference type="EMBL" id="JAENGZ010000571">
    <property type="protein sequence ID" value="KAG6957015.1"/>
    <property type="molecule type" value="Genomic_DNA"/>
</dbReference>
<comment type="caution">
    <text evidence="2">The sequence shown here is derived from an EMBL/GenBank/DDBJ whole genome shotgun (WGS) entry which is preliminary data.</text>
</comment>
<evidence type="ECO:0000256" key="1">
    <source>
        <dbReference type="SAM" id="Phobius"/>
    </source>
</evidence>